<dbReference type="CDD" id="cd00920">
    <property type="entry name" value="Cupredoxin"/>
    <property type="match status" value="1"/>
</dbReference>
<name>A0AAE0JUB9_9PEZI</name>
<evidence type="ECO:0000313" key="3">
    <source>
        <dbReference type="EMBL" id="KAK3361610.1"/>
    </source>
</evidence>
<sequence>MMHLGHLIAATIRIDVGANNLLDFSPESTTAAVGDVLEFHFFRYFPSHDVAMGDFDSPCTPAKTGGFYSGIFETTGSGENANVFSVVVNSTDPIFFYCTVARHCASGMVGVVNPSGSQTLATYKSNARSARSSAPPAVFGGQIVPASSSHSTPRPSVVPSESSSKSSGSTTTPSTASSSSGSTTTPSTASSSSGSSTSPATTGSSSSSSSSTTTSPTTTGTSSPGGGGSGAPSLTFSIIATTLGAICVALLLS</sequence>
<dbReference type="InterPro" id="IPR008972">
    <property type="entry name" value="Cupredoxin"/>
</dbReference>
<feature type="region of interest" description="Disordered" evidence="1">
    <location>
        <begin position="131"/>
        <end position="229"/>
    </location>
</feature>
<dbReference type="AlphaFoldDB" id="A0AAE0JUB9"/>
<protein>
    <recommendedName>
        <fullName evidence="5">Extracellular serine-rich protein</fullName>
    </recommendedName>
</protein>
<keyword evidence="4" id="KW-1185">Reference proteome</keyword>
<evidence type="ECO:0008006" key="5">
    <source>
        <dbReference type="Google" id="ProtNLM"/>
    </source>
</evidence>
<dbReference type="SUPFAM" id="SSF49503">
    <property type="entry name" value="Cupredoxins"/>
    <property type="match status" value="1"/>
</dbReference>
<keyword evidence="2" id="KW-0472">Membrane</keyword>
<evidence type="ECO:0000313" key="4">
    <source>
        <dbReference type="Proteomes" id="UP001287356"/>
    </source>
</evidence>
<organism evidence="3 4">
    <name type="scientific">Lasiosphaeria ovina</name>
    <dbReference type="NCBI Taxonomy" id="92902"/>
    <lineage>
        <taxon>Eukaryota</taxon>
        <taxon>Fungi</taxon>
        <taxon>Dikarya</taxon>
        <taxon>Ascomycota</taxon>
        <taxon>Pezizomycotina</taxon>
        <taxon>Sordariomycetes</taxon>
        <taxon>Sordariomycetidae</taxon>
        <taxon>Sordariales</taxon>
        <taxon>Lasiosphaeriaceae</taxon>
        <taxon>Lasiosphaeria</taxon>
    </lineage>
</organism>
<comment type="caution">
    <text evidence="3">The sequence shown here is derived from an EMBL/GenBank/DDBJ whole genome shotgun (WGS) entry which is preliminary data.</text>
</comment>
<evidence type="ECO:0000256" key="1">
    <source>
        <dbReference type="SAM" id="MobiDB-lite"/>
    </source>
</evidence>
<dbReference type="Gene3D" id="2.60.40.420">
    <property type="entry name" value="Cupredoxins - blue copper proteins"/>
    <property type="match status" value="1"/>
</dbReference>
<proteinExistence type="predicted"/>
<reference evidence="3" key="2">
    <citation type="submission" date="2023-06" db="EMBL/GenBank/DDBJ databases">
        <authorList>
            <consortium name="Lawrence Berkeley National Laboratory"/>
            <person name="Haridas S."/>
            <person name="Hensen N."/>
            <person name="Bonometti L."/>
            <person name="Westerberg I."/>
            <person name="Brannstrom I.O."/>
            <person name="Guillou S."/>
            <person name="Cros-Aarteil S."/>
            <person name="Calhoun S."/>
            <person name="Kuo A."/>
            <person name="Mondo S."/>
            <person name="Pangilinan J."/>
            <person name="Riley R."/>
            <person name="Labutti K."/>
            <person name="Andreopoulos B."/>
            <person name="Lipzen A."/>
            <person name="Chen C."/>
            <person name="Yanf M."/>
            <person name="Daum C."/>
            <person name="Ng V."/>
            <person name="Clum A."/>
            <person name="Steindorff A."/>
            <person name="Ohm R."/>
            <person name="Martin F."/>
            <person name="Silar P."/>
            <person name="Natvig D."/>
            <person name="Lalanne C."/>
            <person name="Gautier V."/>
            <person name="Ament-Velasquez S.L."/>
            <person name="Kruys A."/>
            <person name="Hutchinson M.I."/>
            <person name="Powell A.J."/>
            <person name="Barry K."/>
            <person name="Miller A.N."/>
            <person name="Grigoriev I.V."/>
            <person name="Debuchy R."/>
            <person name="Gladieux P."/>
            <person name="Thoren M.H."/>
            <person name="Johannesson H."/>
        </authorList>
    </citation>
    <scope>NUCLEOTIDE SEQUENCE</scope>
    <source>
        <strain evidence="3">CBS 958.72</strain>
    </source>
</reference>
<dbReference type="PANTHER" id="PTHR34883">
    <property type="entry name" value="SERINE-RICH PROTEIN, PUTATIVE-RELATED-RELATED"/>
    <property type="match status" value="1"/>
</dbReference>
<keyword evidence="2" id="KW-0812">Transmembrane</keyword>
<evidence type="ECO:0000256" key="2">
    <source>
        <dbReference type="SAM" id="Phobius"/>
    </source>
</evidence>
<dbReference type="Proteomes" id="UP001287356">
    <property type="component" value="Unassembled WGS sequence"/>
</dbReference>
<feature type="transmembrane region" description="Helical" evidence="2">
    <location>
        <begin position="234"/>
        <end position="252"/>
    </location>
</feature>
<dbReference type="EMBL" id="JAULSN010000011">
    <property type="protein sequence ID" value="KAK3361610.1"/>
    <property type="molecule type" value="Genomic_DNA"/>
</dbReference>
<gene>
    <name evidence="3" type="ORF">B0T24DRAFT_111618</name>
</gene>
<feature type="compositionally biased region" description="Polar residues" evidence="1">
    <location>
        <begin position="145"/>
        <end position="154"/>
    </location>
</feature>
<reference evidence="3" key="1">
    <citation type="journal article" date="2023" name="Mol. Phylogenet. Evol.">
        <title>Genome-scale phylogeny and comparative genomics of the fungal order Sordariales.</title>
        <authorList>
            <person name="Hensen N."/>
            <person name="Bonometti L."/>
            <person name="Westerberg I."/>
            <person name="Brannstrom I.O."/>
            <person name="Guillou S."/>
            <person name="Cros-Aarteil S."/>
            <person name="Calhoun S."/>
            <person name="Haridas S."/>
            <person name="Kuo A."/>
            <person name="Mondo S."/>
            <person name="Pangilinan J."/>
            <person name="Riley R."/>
            <person name="LaButti K."/>
            <person name="Andreopoulos B."/>
            <person name="Lipzen A."/>
            <person name="Chen C."/>
            <person name="Yan M."/>
            <person name="Daum C."/>
            <person name="Ng V."/>
            <person name="Clum A."/>
            <person name="Steindorff A."/>
            <person name="Ohm R.A."/>
            <person name="Martin F."/>
            <person name="Silar P."/>
            <person name="Natvig D.O."/>
            <person name="Lalanne C."/>
            <person name="Gautier V."/>
            <person name="Ament-Velasquez S.L."/>
            <person name="Kruys A."/>
            <person name="Hutchinson M.I."/>
            <person name="Powell A.J."/>
            <person name="Barry K."/>
            <person name="Miller A.N."/>
            <person name="Grigoriev I.V."/>
            <person name="Debuchy R."/>
            <person name="Gladieux P."/>
            <person name="Hiltunen Thoren M."/>
            <person name="Johannesson H."/>
        </authorList>
    </citation>
    <scope>NUCLEOTIDE SEQUENCE</scope>
    <source>
        <strain evidence="3">CBS 958.72</strain>
    </source>
</reference>
<dbReference type="PANTHER" id="PTHR34883:SF17">
    <property type="entry name" value="CUPREDOXIN"/>
    <property type="match status" value="1"/>
</dbReference>
<accession>A0AAE0JUB9</accession>
<dbReference type="InterPro" id="IPR052953">
    <property type="entry name" value="Ser-rich/MCO-related"/>
</dbReference>
<keyword evidence="2" id="KW-1133">Transmembrane helix</keyword>
<feature type="compositionally biased region" description="Low complexity" evidence="1">
    <location>
        <begin position="162"/>
        <end position="222"/>
    </location>
</feature>